<feature type="region of interest" description="Disordered" evidence="1">
    <location>
        <begin position="8"/>
        <end position="41"/>
    </location>
</feature>
<name>A0A0L9UM39_PHAAN</name>
<protein>
    <submittedName>
        <fullName evidence="2">Uncharacterized protein</fullName>
    </submittedName>
</protein>
<dbReference type="Proteomes" id="UP000053144">
    <property type="component" value="Chromosome 5"/>
</dbReference>
<proteinExistence type="predicted"/>
<gene>
    <name evidence="2" type="ORF">LR48_Vigan05g154500</name>
</gene>
<feature type="compositionally biased region" description="Low complexity" evidence="1">
    <location>
        <begin position="92"/>
        <end position="106"/>
    </location>
</feature>
<evidence type="ECO:0000256" key="1">
    <source>
        <dbReference type="SAM" id="MobiDB-lite"/>
    </source>
</evidence>
<feature type="region of interest" description="Disordered" evidence="1">
    <location>
        <begin position="83"/>
        <end position="108"/>
    </location>
</feature>
<dbReference type="AlphaFoldDB" id="A0A0L9UM39"/>
<accession>A0A0L9UM39</accession>
<dbReference type="EMBL" id="CM003375">
    <property type="protein sequence ID" value="KOM43940.1"/>
    <property type="molecule type" value="Genomic_DNA"/>
</dbReference>
<evidence type="ECO:0000313" key="3">
    <source>
        <dbReference type="Proteomes" id="UP000053144"/>
    </source>
</evidence>
<organism evidence="2 3">
    <name type="scientific">Phaseolus angularis</name>
    <name type="common">Azuki bean</name>
    <name type="synonym">Vigna angularis</name>
    <dbReference type="NCBI Taxonomy" id="3914"/>
    <lineage>
        <taxon>Eukaryota</taxon>
        <taxon>Viridiplantae</taxon>
        <taxon>Streptophyta</taxon>
        <taxon>Embryophyta</taxon>
        <taxon>Tracheophyta</taxon>
        <taxon>Spermatophyta</taxon>
        <taxon>Magnoliopsida</taxon>
        <taxon>eudicotyledons</taxon>
        <taxon>Gunneridae</taxon>
        <taxon>Pentapetalae</taxon>
        <taxon>rosids</taxon>
        <taxon>fabids</taxon>
        <taxon>Fabales</taxon>
        <taxon>Fabaceae</taxon>
        <taxon>Papilionoideae</taxon>
        <taxon>50 kb inversion clade</taxon>
        <taxon>NPAAA clade</taxon>
        <taxon>indigoferoid/millettioid clade</taxon>
        <taxon>Phaseoleae</taxon>
        <taxon>Vigna</taxon>
    </lineage>
</organism>
<dbReference type="Gramene" id="KOM43940">
    <property type="protein sequence ID" value="KOM43940"/>
    <property type="gene ID" value="LR48_Vigan05g154500"/>
</dbReference>
<evidence type="ECO:0000313" key="2">
    <source>
        <dbReference type="EMBL" id="KOM43940.1"/>
    </source>
</evidence>
<reference evidence="3" key="1">
    <citation type="journal article" date="2015" name="Proc. Natl. Acad. Sci. U.S.A.">
        <title>Genome sequencing of adzuki bean (Vigna angularis) provides insight into high starch and low fat accumulation and domestication.</title>
        <authorList>
            <person name="Yang K."/>
            <person name="Tian Z."/>
            <person name="Chen C."/>
            <person name="Luo L."/>
            <person name="Zhao B."/>
            <person name="Wang Z."/>
            <person name="Yu L."/>
            <person name="Li Y."/>
            <person name="Sun Y."/>
            <person name="Li W."/>
            <person name="Chen Y."/>
            <person name="Li Y."/>
            <person name="Zhang Y."/>
            <person name="Ai D."/>
            <person name="Zhao J."/>
            <person name="Shang C."/>
            <person name="Ma Y."/>
            <person name="Wu B."/>
            <person name="Wang M."/>
            <person name="Gao L."/>
            <person name="Sun D."/>
            <person name="Zhang P."/>
            <person name="Guo F."/>
            <person name="Wang W."/>
            <person name="Li Y."/>
            <person name="Wang J."/>
            <person name="Varshney R.K."/>
            <person name="Wang J."/>
            <person name="Ling H.Q."/>
            <person name="Wan P."/>
        </authorList>
    </citation>
    <scope>NUCLEOTIDE SEQUENCE</scope>
    <source>
        <strain evidence="3">cv. Jingnong 6</strain>
    </source>
</reference>
<sequence>MGLCILHLNPKGTRGTPESLISSAHAHQPQPPSNQPSQVAVKGVASTAFQIKSTKIRETNSLMTKVLKLKDQLSEAEKEIQRLLESGDRVPSNSCSSSQSQSESQSMEAMDPPFFMVFEVDGYDDDVFYGPETHCMNALEWINLYM</sequence>